<keyword evidence="5 7" id="KW-0040">ANK repeat</keyword>
<dbReference type="InterPro" id="IPR026961">
    <property type="entry name" value="PGG_dom"/>
</dbReference>
<evidence type="ECO:0000256" key="7">
    <source>
        <dbReference type="PROSITE-ProRule" id="PRU00023"/>
    </source>
</evidence>
<feature type="transmembrane region" description="Helical" evidence="9">
    <location>
        <begin position="248"/>
        <end position="270"/>
    </location>
</feature>
<evidence type="ECO:0000259" key="10">
    <source>
        <dbReference type="Pfam" id="PF13962"/>
    </source>
</evidence>
<dbReference type="SMART" id="SM00248">
    <property type="entry name" value="ANK"/>
    <property type="match status" value="6"/>
</dbReference>
<feature type="domain" description="PGG" evidence="10">
    <location>
        <begin position="607"/>
        <end position="708"/>
    </location>
</feature>
<evidence type="ECO:0000256" key="1">
    <source>
        <dbReference type="ARBA" id="ARBA00004141"/>
    </source>
</evidence>
<dbReference type="InterPro" id="IPR036770">
    <property type="entry name" value="Ankyrin_rpt-contain_sf"/>
</dbReference>
<evidence type="ECO:0000256" key="5">
    <source>
        <dbReference type="ARBA" id="ARBA00023043"/>
    </source>
</evidence>
<dbReference type="Pfam" id="PF12796">
    <property type="entry name" value="Ank_2"/>
    <property type="match status" value="2"/>
</dbReference>
<keyword evidence="3" id="KW-0677">Repeat</keyword>
<dbReference type="SUPFAM" id="SSF48403">
    <property type="entry name" value="Ankyrin repeat"/>
    <property type="match status" value="2"/>
</dbReference>
<comment type="subcellular location">
    <subcellularLocation>
        <location evidence="1">Membrane</location>
        <topology evidence="1">Multi-pass membrane protein</topology>
    </subcellularLocation>
</comment>
<dbReference type="Pfam" id="PF13637">
    <property type="entry name" value="Ank_4"/>
    <property type="match status" value="2"/>
</dbReference>
<keyword evidence="6 9" id="KW-0472">Membrane</keyword>
<gene>
    <name evidence="11" type="ORF">F2Q69_00016381</name>
</gene>
<evidence type="ECO:0000256" key="4">
    <source>
        <dbReference type="ARBA" id="ARBA00022989"/>
    </source>
</evidence>
<feature type="transmembrane region" description="Helical" evidence="9">
    <location>
        <begin position="298"/>
        <end position="325"/>
    </location>
</feature>
<dbReference type="PANTHER" id="PTHR24186:SF18">
    <property type="entry name" value="ANKYRIN REPEAT FAMILY PROTEIN"/>
    <property type="match status" value="1"/>
</dbReference>
<dbReference type="PROSITE" id="PS50088">
    <property type="entry name" value="ANK_REPEAT"/>
    <property type="match status" value="4"/>
</dbReference>
<dbReference type="Proteomes" id="UP000712600">
    <property type="component" value="Unassembled WGS sequence"/>
</dbReference>
<dbReference type="PANTHER" id="PTHR24186">
    <property type="entry name" value="PROTEIN PHOSPHATASE 1 REGULATORY SUBUNIT"/>
    <property type="match status" value="1"/>
</dbReference>
<feature type="transmembrane region" description="Helical" evidence="9">
    <location>
        <begin position="612"/>
        <end position="634"/>
    </location>
</feature>
<protein>
    <recommendedName>
        <fullName evidence="10">PGG domain-containing protein</fullName>
    </recommendedName>
</protein>
<organism evidence="11 12">
    <name type="scientific">Brassica cretica</name>
    <name type="common">Mustard</name>
    <dbReference type="NCBI Taxonomy" id="69181"/>
    <lineage>
        <taxon>Eukaryota</taxon>
        <taxon>Viridiplantae</taxon>
        <taxon>Streptophyta</taxon>
        <taxon>Embryophyta</taxon>
        <taxon>Tracheophyta</taxon>
        <taxon>Spermatophyta</taxon>
        <taxon>Magnoliopsida</taxon>
        <taxon>eudicotyledons</taxon>
        <taxon>Gunneridae</taxon>
        <taxon>Pentapetalae</taxon>
        <taxon>rosids</taxon>
        <taxon>malvids</taxon>
        <taxon>Brassicales</taxon>
        <taxon>Brassicaceae</taxon>
        <taxon>Brassiceae</taxon>
        <taxon>Brassica</taxon>
    </lineage>
</organism>
<feature type="region of interest" description="Disordered" evidence="8">
    <location>
        <begin position="37"/>
        <end position="67"/>
    </location>
</feature>
<feature type="repeat" description="ANK" evidence="7">
    <location>
        <begin position="492"/>
        <end position="516"/>
    </location>
</feature>
<dbReference type="InterPro" id="IPR002110">
    <property type="entry name" value="Ankyrin_rpt"/>
</dbReference>
<evidence type="ECO:0000256" key="8">
    <source>
        <dbReference type="SAM" id="MobiDB-lite"/>
    </source>
</evidence>
<feature type="repeat" description="ANK" evidence="7">
    <location>
        <begin position="458"/>
        <end position="480"/>
    </location>
</feature>
<dbReference type="EMBL" id="QGKX02000996">
    <property type="protein sequence ID" value="KAF3559487.1"/>
    <property type="molecule type" value="Genomic_DNA"/>
</dbReference>
<dbReference type="AlphaFoldDB" id="A0A8S9R521"/>
<keyword evidence="4 9" id="KW-1133">Transmembrane helix</keyword>
<feature type="domain" description="PGG" evidence="10">
    <location>
        <begin position="243"/>
        <end position="343"/>
    </location>
</feature>
<name>A0A8S9R521_BRACR</name>
<evidence type="ECO:0000256" key="2">
    <source>
        <dbReference type="ARBA" id="ARBA00022692"/>
    </source>
</evidence>
<evidence type="ECO:0000256" key="3">
    <source>
        <dbReference type="ARBA" id="ARBA00022737"/>
    </source>
</evidence>
<evidence type="ECO:0000313" key="11">
    <source>
        <dbReference type="EMBL" id="KAF3559487.1"/>
    </source>
</evidence>
<evidence type="ECO:0000313" key="12">
    <source>
        <dbReference type="Proteomes" id="UP000712600"/>
    </source>
</evidence>
<comment type="caution">
    <text evidence="11">The sequence shown here is derived from an EMBL/GenBank/DDBJ whole genome shotgun (WGS) entry which is preliminary data.</text>
</comment>
<feature type="repeat" description="ANK" evidence="7">
    <location>
        <begin position="94"/>
        <end position="116"/>
    </location>
</feature>
<dbReference type="Pfam" id="PF13962">
    <property type="entry name" value="PGG"/>
    <property type="match status" value="2"/>
</dbReference>
<evidence type="ECO:0000256" key="6">
    <source>
        <dbReference type="ARBA" id="ARBA00023136"/>
    </source>
</evidence>
<feature type="repeat" description="ANK" evidence="7">
    <location>
        <begin position="128"/>
        <end position="152"/>
    </location>
</feature>
<dbReference type="Gene3D" id="1.25.40.20">
    <property type="entry name" value="Ankyrin repeat-containing domain"/>
    <property type="match status" value="2"/>
</dbReference>
<feature type="transmembrane region" description="Helical" evidence="9">
    <location>
        <begin position="662"/>
        <end position="689"/>
    </location>
</feature>
<dbReference type="PROSITE" id="PS50297">
    <property type="entry name" value="ANK_REP_REGION"/>
    <property type="match status" value="4"/>
</dbReference>
<dbReference type="GO" id="GO:0005886">
    <property type="term" value="C:plasma membrane"/>
    <property type="evidence" value="ECO:0007669"/>
    <property type="project" value="TreeGrafter"/>
</dbReference>
<keyword evidence="2 9" id="KW-0812">Transmembrane</keyword>
<sequence>MCVKGNARVPSDSAHVELDSTFNLLDDIFPDISANMNEEHEEGSSGQPMDIDRSSASGGNSKKGEGFDEINGHVKVVKALLASEPAIAIRMDKKGQTALHMAAKGTNVEVVEELIKADRSSINITDTKGNTALHIADRKGRSHIVKLLLDNNITDTKAVNRTGETALDTAEKVGNPEVALILQKHGVPNAKTIKPSGATNPARELKQTVSDIKHEVHNQLEHTRQTRRRVQGIAKQLNKMHTEGLNNAINSTTVVAVLIATVAFAAIFTVPGQYVEDTSNLPDGHSLGEANIASTTPFIIFFIFDFIALFISLAVVVVQTSVVVIESKAKKQMMAVINKVACVLMRSHLRFEEDLNLSKMVLMLKVHAKYLDSTFAFTSRCDTLTSWTIKVSEGTCNGLHMQKIITSPYMLNEFDVSSYPKVGSNTFYPDFSHRNGHVKVVKALLASEPAIAIRMDKKGQTALHMAAKGTNVEVVEELIKADRSSINIADTKGNTALHIAARKGRSHIGKLLLDNNITDTKTVNRTGETALDTAEKVRNPEVALILQKHSVPSAKTIKPSGATNPARELKQTVSDIKHEVHNQLEHTRQTRRRVQGIAKQLNKMHTEGLNNAINSTTVVAVLIATVAFAAILTVPGQYVEDTSNLPDGHSLGEANIASTTPFIILFIFGFIALFISLAVVVVQTSVVVIESKAKKQMMAVINKLACVLMRSHLRFEEDLNLSKMVLMLKVGAGKETKKEEEESKFQAFTGKKYSLRG</sequence>
<proteinExistence type="predicted"/>
<reference evidence="11" key="1">
    <citation type="submission" date="2019-12" db="EMBL/GenBank/DDBJ databases">
        <title>Genome sequencing and annotation of Brassica cretica.</title>
        <authorList>
            <person name="Studholme D.J."/>
            <person name="Sarris P."/>
        </authorList>
    </citation>
    <scope>NUCLEOTIDE SEQUENCE</scope>
    <source>
        <strain evidence="11">PFS-109/04</strain>
        <tissue evidence="11">Leaf</tissue>
    </source>
</reference>
<accession>A0A8S9R521</accession>
<evidence type="ECO:0000256" key="9">
    <source>
        <dbReference type="SAM" id="Phobius"/>
    </source>
</evidence>